<evidence type="ECO:0000256" key="3">
    <source>
        <dbReference type="ARBA" id="ARBA00022598"/>
    </source>
</evidence>
<evidence type="ECO:0000256" key="2">
    <source>
        <dbReference type="ARBA" id="ARBA00022532"/>
    </source>
</evidence>
<comment type="pathway">
    <text evidence="1 10">Carbohydrate metabolism; tricarboxylic acid cycle; succinate from succinyl-CoA (ligase route): step 1/1.</text>
</comment>
<evidence type="ECO:0000256" key="8">
    <source>
        <dbReference type="ARBA" id="ARBA00022946"/>
    </source>
</evidence>
<proteinExistence type="inferred from homology"/>
<organism evidence="13 14">
    <name type="scientific">Naematelia encephala</name>
    <dbReference type="NCBI Taxonomy" id="71784"/>
    <lineage>
        <taxon>Eukaryota</taxon>
        <taxon>Fungi</taxon>
        <taxon>Dikarya</taxon>
        <taxon>Basidiomycota</taxon>
        <taxon>Agaricomycotina</taxon>
        <taxon>Tremellomycetes</taxon>
        <taxon>Tremellales</taxon>
        <taxon>Naemateliaceae</taxon>
        <taxon>Naematelia</taxon>
    </lineage>
</organism>
<dbReference type="InterPro" id="IPR005811">
    <property type="entry name" value="SUCC_ACL_C"/>
</dbReference>
<accession>A0A1Y2BM72</accession>
<dbReference type="GO" id="GO:0000287">
    <property type="term" value="F:magnesium ion binding"/>
    <property type="evidence" value="ECO:0007669"/>
    <property type="project" value="UniProtKB-UniRule"/>
</dbReference>
<feature type="binding site" evidence="10">
    <location>
        <begin position="78"/>
        <end position="80"/>
    </location>
    <ligand>
        <name>ATP</name>
        <dbReference type="ChEBI" id="CHEBI:30616"/>
    </ligand>
</feature>
<comment type="subcellular location">
    <subcellularLocation>
        <location evidence="10">Mitochondrion</location>
    </subcellularLocation>
</comment>
<sequence length="422" mass="45297">MLRSLRPARVVGQTISARPVAQKRNLSIHEYQSVQLLNSYGIPTPKALPAFSADEAEQVAKDFDTNELVIKAQVLAGGRGKGHFDSGFQGGVQMVDSPAQAKDYASKMLGHKLITKQTGAAGRICNAVMLAQRMPPQKEYYAAILNDRARGAPVLVTSSQGGMNIEDVAHDTPEAIITTTLDFDNGISQADGVALAKQLGFKEGAQENAGRVFGKLYEIFKDKDATQIEINPLAELSDGQVLCMDAKFGFDDNADFRQKDVFQLRDTTQEDAQEVEAAQYGLNFIKLDGDIGCLVNGAGLAMATMDVLNLHGGSPANFLDVGGGATADAVKKAFELLLTAKNVRSIFVNIFGGIMRCDVIAEGIIKATKELELSIPLVVRLQGTKEQEAKKMIRESGLKIYPFDGLDEAAAKAVEMAKTGAP</sequence>
<dbReference type="Proteomes" id="UP000193986">
    <property type="component" value="Unassembled WGS sequence"/>
</dbReference>
<dbReference type="SUPFAM" id="SSF56059">
    <property type="entry name" value="Glutathione synthetase ATP-binding domain-like"/>
    <property type="match status" value="1"/>
</dbReference>
<keyword evidence="6 10" id="KW-0067">ATP-binding</keyword>
<dbReference type="Gene3D" id="3.30.470.20">
    <property type="entry name" value="ATP-grasp fold, B domain"/>
    <property type="match status" value="1"/>
</dbReference>
<feature type="domain" description="ATP-grasp" evidence="12">
    <location>
        <begin position="34"/>
        <end position="80"/>
    </location>
</feature>
<dbReference type="Pfam" id="PF08442">
    <property type="entry name" value="ATP-grasp_2"/>
    <property type="match status" value="1"/>
</dbReference>
<dbReference type="OrthoDB" id="1552at2759"/>
<keyword evidence="7 10" id="KW-0460">Magnesium</keyword>
<dbReference type="UniPathway" id="UPA00223">
    <property type="reaction ID" value="UER00999"/>
</dbReference>
<gene>
    <name evidence="13" type="ORF">BCR39DRAFT_512599</name>
</gene>
<reference evidence="13 14" key="1">
    <citation type="submission" date="2016-07" db="EMBL/GenBank/DDBJ databases">
        <title>Pervasive Adenine N6-methylation of Active Genes in Fungi.</title>
        <authorList>
            <consortium name="DOE Joint Genome Institute"/>
            <person name="Mondo S.J."/>
            <person name="Dannebaum R.O."/>
            <person name="Kuo R.C."/>
            <person name="Labutti K."/>
            <person name="Haridas S."/>
            <person name="Kuo A."/>
            <person name="Salamov A."/>
            <person name="Ahrendt S.R."/>
            <person name="Lipzen A."/>
            <person name="Sullivan W."/>
            <person name="Andreopoulos W.B."/>
            <person name="Clum A."/>
            <person name="Lindquist E."/>
            <person name="Daum C."/>
            <person name="Ramamoorthy G.K."/>
            <person name="Gryganskyi A."/>
            <person name="Culley D."/>
            <person name="Magnuson J.K."/>
            <person name="James T.Y."/>
            <person name="O'Malley M.A."/>
            <person name="Stajich J.E."/>
            <person name="Spatafora J.W."/>
            <person name="Visel A."/>
            <person name="Grigoriev I.V."/>
        </authorList>
    </citation>
    <scope>NUCLEOTIDE SEQUENCE [LARGE SCALE GENOMIC DNA]</scope>
    <source>
        <strain evidence="13 14">68-887.2</strain>
    </source>
</reference>
<dbReference type="GO" id="GO:0005524">
    <property type="term" value="F:ATP binding"/>
    <property type="evidence" value="ECO:0007669"/>
    <property type="project" value="UniProtKB-UniRule"/>
</dbReference>
<dbReference type="GO" id="GO:0042709">
    <property type="term" value="C:succinate-CoA ligase complex"/>
    <property type="evidence" value="ECO:0007669"/>
    <property type="project" value="TreeGrafter"/>
</dbReference>
<dbReference type="Gene3D" id="3.30.1490.20">
    <property type="entry name" value="ATP-grasp fold, A domain"/>
    <property type="match status" value="1"/>
</dbReference>
<dbReference type="PROSITE" id="PS01217">
    <property type="entry name" value="SUCCINYL_COA_LIG_3"/>
    <property type="match status" value="1"/>
</dbReference>
<evidence type="ECO:0000313" key="14">
    <source>
        <dbReference type="Proteomes" id="UP000193986"/>
    </source>
</evidence>
<dbReference type="InterPro" id="IPR011761">
    <property type="entry name" value="ATP-grasp"/>
</dbReference>
<dbReference type="AlphaFoldDB" id="A0A1Y2BM72"/>
<dbReference type="GO" id="GO:0005739">
    <property type="term" value="C:mitochondrion"/>
    <property type="evidence" value="ECO:0007669"/>
    <property type="project" value="UniProtKB-SubCell"/>
</dbReference>
<dbReference type="InterPro" id="IPR013815">
    <property type="entry name" value="ATP_grasp_subdomain_1"/>
</dbReference>
<dbReference type="NCBIfam" id="NF001913">
    <property type="entry name" value="PRK00696.1"/>
    <property type="match status" value="1"/>
</dbReference>
<dbReference type="STRING" id="71784.A0A1Y2BM72"/>
<evidence type="ECO:0000256" key="7">
    <source>
        <dbReference type="ARBA" id="ARBA00022842"/>
    </source>
</evidence>
<evidence type="ECO:0000256" key="4">
    <source>
        <dbReference type="ARBA" id="ARBA00022723"/>
    </source>
</evidence>
<evidence type="ECO:0000259" key="12">
    <source>
        <dbReference type="PROSITE" id="PS50975"/>
    </source>
</evidence>
<dbReference type="GO" id="GO:0004775">
    <property type="term" value="F:succinate-CoA ligase (ADP-forming) activity"/>
    <property type="evidence" value="ECO:0007669"/>
    <property type="project" value="UniProtKB-UniRule"/>
</dbReference>
<evidence type="ECO:0000256" key="9">
    <source>
        <dbReference type="ARBA" id="ARBA00063570"/>
    </source>
</evidence>
<comment type="cofactor">
    <cofactor evidence="10">
        <name>Mg(2+)</name>
        <dbReference type="ChEBI" id="CHEBI:18420"/>
    </cofactor>
    <text evidence="10">Binds 1 Mg(2+) ion per subunit.</text>
</comment>
<dbReference type="PIRSF" id="PIRSF001554">
    <property type="entry name" value="SucCS_beta"/>
    <property type="match status" value="1"/>
</dbReference>
<dbReference type="Pfam" id="PF00549">
    <property type="entry name" value="Ligase_CoA"/>
    <property type="match status" value="1"/>
</dbReference>
<name>A0A1Y2BM72_9TREE</name>
<evidence type="ECO:0000313" key="13">
    <source>
        <dbReference type="EMBL" id="ORY35852.1"/>
    </source>
</evidence>
<evidence type="ECO:0000256" key="11">
    <source>
        <dbReference type="RuleBase" id="RU361258"/>
    </source>
</evidence>
<evidence type="ECO:0000256" key="10">
    <source>
        <dbReference type="HAMAP-Rule" id="MF_03219"/>
    </source>
</evidence>
<keyword evidence="4 10" id="KW-0479">Metal-binding</keyword>
<dbReference type="FunCoup" id="A0A1Y2BM72">
    <property type="interactions" value="328"/>
</dbReference>
<keyword evidence="5 10" id="KW-0547">Nucleotide-binding</keyword>
<comment type="catalytic activity">
    <reaction evidence="10">
        <text>succinate + ATP + CoA = succinyl-CoA + ADP + phosphate</text>
        <dbReference type="Rhea" id="RHEA:17661"/>
        <dbReference type="ChEBI" id="CHEBI:30031"/>
        <dbReference type="ChEBI" id="CHEBI:30616"/>
        <dbReference type="ChEBI" id="CHEBI:43474"/>
        <dbReference type="ChEBI" id="CHEBI:57287"/>
        <dbReference type="ChEBI" id="CHEBI:57292"/>
        <dbReference type="ChEBI" id="CHEBI:456216"/>
        <dbReference type="EC" id="6.2.1.5"/>
    </reaction>
</comment>
<feature type="binding site" evidence="10">
    <location>
        <position position="71"/>
    </location>
    <ligand>
        <name>ATP</name>
        <dbReference type="ChEBI" id="CHEBI:30616"/>
    </ligand>
</feature>
<dbReference type="PANTHER" id="PTHR11815">
    <property type="entry name" value="SUCCINYL-COA SYNTHETASE BETA CHAIN"/>
    <property type="match status" value="1"/>
</dbReference>
<feature type="binding site" evidence="10">
    <location>
        <position position="231"/>
    </location>
    <ligand>
        <name>Mg(2+)</name>
        <dbReference type="ChEBI" id="CHEBI:18420"/>
    </ligand>
</feature>
<dbReference type="InterPro" id="IPR005809">
    <property type="entry name" value="Succ_CoA_ligase-like_bsu"/>
</dbReference>
<dbReference type="PANTHER" id="PTHR11815:SF1">
    <property type="entry name" value="SUCCINATE--COA LIGASE [ADP-FORMING] SUBUNIT BETA, MITOCHONDRIAL"/>
    <property type="match status" value="1"/>
</dbReference>
<evidence type="ECO:0000256" key="1">
    <source>
        <dbReference type="ARBA" id="ARBA00005064"/>
    </source>
</evidence>
<dbReference type="InterPro" id="IPR017866">
    <property type="entry name" value="Succ-CoA_synthase_bsu_CS"/>
</dbReference>
<dbReference type="FunFam" id="3.30.470.20:FF:000002">
    <property type="entry name" value="Succinate--CoA ligase [ADP-forming] subunit beta"/>
    <property type="match status" value="1"/>
</dbReference>
<dbReference type="HAMAP" id="MF_00558">
    <property type="entry name" value="Succ_CoA_beta"/>
    <property type="match status" value="1"/>
</dbReference>
<dbReference type="GO" id="GO:0006104">
    <property type="term" value="P:succinyl-CoA metabolic process"/>
    <property type="evidence" value="ECO:0007669"/>
    <property type="project" value="TreeGrafter"/>
</dbReference>
<keyword evidence="14" id="KW-1185">Reference proteome</keyword>
<feature type="binding site" evidence="10">
    <location>
        <position position="245"/>
    </location>
    <ligand>
        <name>Mg(2+)</name>
        <dbReference type="ChEBI" id="CHEBI:18420"/>
    </ligand>
</feature>
<feature type="binding site" evidence="10">
    <location>
        <position position="296"/>
    </location>
    <ligand>
        <name>substrate</name>
        <note>ligand shared with subunit alpha</note>
    </ligand>
</feature>
<feature type="binding site" evidence="10">
    <location>
        <begin position="353"/>
        <end position="355"/>
    </location>
    <ligand>
        <name>substrate</name>
        <note>ligand shared with subunit alpha</note>
    </ligand>
</feature>
<comment type="subunit">
    <text evidence="9">Heterodimer of an alpha and a beta subunit. The beta subunit determines specificity for GTP.</text>
</comment>
<dbReference type="InterPro" id="IPR013650">
    <property type="entry name" value="ATP-grasp_succ-CoA_synth-type"/>
</dbReference>
<comment type="similarity">
    <text evidence="10 11">Belongs to the succinate/malate CoA ligase beta subunit family.</text>
</comment>
<keyword evidence="8" id="KW-0809">Transit peptide</keyword>
<dbReference type="InterPro" id="IPR016102">
    <property type="entry name" value="Succinyl-CoA_synth-like"/>
</dbReference>
<dbReference type="GO" id="GO:0006099">
    <property type="term" value="P:tricarboxylic acid cycle"/>
    <property type="evidence" value="ECO:0007669"/>
    <property type="project" value="UniProtKB-UniRule"/>
</dbReference>
<dbReference type="InParanoid" id="A0A1Y2BM72"/>
<dbReference type="NCBIfam" id="TIGR01016">
    <property type="entry name" value="sucCoAbeta"/>
    <property type="match status" value="1"/>
</dbReference>
<keyword evidence="3 10" id="KW-0436">Ligase</keyword>
<keyword evidence="10" id="KW-0496">Mitochondrion</keyword>
<dbReference type="FunFam" id="3.30.1490.20:FF:000004">
    <property type="entry name" value="Succinate--CoA ligase [ADP-forming] subunit beta, mitochondrial"/>
    <property type="match status" value="1"/>
</dbReference>
<comment type="function">
    <text evidence="10">Succinyl-CoA synthetase functions in the citric acid cycle (TCA), coupling the hydrolysis of succinyl-CoA to the synthesis of ATP and thus represents the only step of substrate-level phosphorylation in the TCA. The beta subunit provides nucleotide specificity of the enzyme and binds the substrate succinate, while the binding sites for coenzyme A and phosphate are found in the alpha subunit.</text>
</comment>
<dbReference type="FunFam" id="3.40.50.261:FF:000001">
    <property type="entry name" value="Succinate--CoA ligase [ADP-forming] subunit beta"/>
    <property type="match status" value="1"/>
</dbReference>
<dbReference type="EMBL" id="MCFC01000001">
    <property type="protein sequence ID" value="ORY35852.1"/>
    <property type="molecule type" value="Genomic_DNA"/>
</dbReference>
<comment type="caution">
    <text evidence="13">The sequence shown here is derived from an EMBL/GenBank/DDBJ whole genome shotgun (WGS) entry which is preliminary data.</text>
</comment>
<evidence type="ECO:0000256" key="5">
    <source>
        <dbReference type="ARBA" id="ARBA00022741"/>
    </source>
</evidence>
<dbReference type="EC" id="6.2.1.5" evidence="10"/>
<dbReference type="SUPFAM" id="SSF52210">
    <property type="entry name" value="Succinyl-CoA synthetase domains"/>
    <property type="match status" value="1"/>
</dbReference>
<evidence type="ECO:0000256" key="6">
    <source>
        <dbReference type="ARBA" id="ARBA00022840"/>
    </source>
</evidence>
<feature type="binding site" evidence="10">
    <location>
        <position position="139"/>
    </location>
    <ligand>
        <name>ATP</name>
        <dbReference type="ChEBI" id="CHEBI:30616"/>
    </ligand>
</feature>
<dbReference type="Gene3D" id="3.40.50.261">
    <property type="entry name" value="Succinyl-CoA synthetase domains"/>
    <property type="match status" value="1"/>
</dbReference>
<keyword evidence="2 10" id="KW-0816">Tricarboxylic acid cycle</keyword>
<protein>
    <recommendedName>
        <fullName evidence="10">Succinate--CoA ligase [ADP-forming] subunit beta, mitochondrial</fullName>
        <ecNumber evidence="10">6.2.1.5</ecNumber>
    </recommendedName>
    <alternativeName>
        <fullName evidence="10">Succinyl-CoA synthetase beta chain</fullName>
        <shortName evidence="10">SCS-beta</shortName>
    </alternativeName>
</protein>
<dbReference type="PROSITE" id="PS50975">
    <property type="entry name" value="ATP_GRASP"/>
    <property type="match status" value="1"/>
</dbReference>